<dbReference type="RefSeq" id="WP_187672740.1">
    <property type="nucleotide sequence ID" value="NZ_CAJFCI010000075.1"/>
</dbReference>
<evidence type="ECO:0000313" key="2">
    <source>
        <dbReference type="EMBL" id="CAD5109423.1"/>
    </source>
</evidence>
<evidence type="ECO:0000256" key="1">
    <source>
        <dbReference type="SAM" id="MobiDB-lite"/>
    </source>
</evidence>
<protein>
    <submittedName>
        <fullName evidence="2">Uncharacterized protein</fullName>
    </submittedName>
</protein>
<reference evidence="2 3" key="1">
    <citation type="submission" date="2020-08" db="EMBL/GenBank/DDBJ databases">
        <authorList>
            <person name="Criscuolo A."/>
        </authorList>
    </citation>
    <scope>NUCLEOTIDE SEQUENCE [LARGE SCALE GENOMIC DNA]</scope>
    <source>
        <strain evidence="2">CIP111764</strain>
    </source>
</reference>
<comment type="caution">
    <text evidence="2">The sequence shown here is derived from an EMBL/GenBank/DDBJ whole genome shotgun (WGS) entry which is preliminary data.</text>
</comment>
<organism evidence="2 3">
    <name type="scientific">Zestomonas carbonaria</name>
    <dbReference type="NCBI Taxonomy" id="2762745"/>
    <lineage>
        <taxon>Bacteria</taxon>
        <taxon>Pseudomonadati</taxon>
        <taxon>Pseudomonadota</taxon>
        <taxon>Gammaproteobacteria</taxon>
        <taxon>Pseudomonadales</taxon>
        <taxon>Pseudomonadaceae</taxon>
        <taxon>Zestomonas</taxon>
    </lineage>
</organism>
<dbReference type="EMBL" id="CAJFCI010000075">
    <property type="protein sequence ID" value="CAD5109423.1"/>
    <property type="molecule type" value="Genomic_DNA"/>
</dbReference>
<feature type="compositionally biased region" description="Polar residues" evidence="1">
    <location>
        <begin position="44"/>
        <end position="54"/>
    </location>
</feature>
<accession>A0A7U7ERD0</accession>
<sequence length="212" mass="24009">MPRWALLIFAVLLAAGAAGVTLYGLLHDSRQPAEETSAEPANAPATTTLPSNPTHTADLQYLLEAPQVVEAQQRLGFHNAYRDFFKRAPELSPEQRESEAEALSRQIDDYERRGELALSEALLLQVALIRATSEDEQQQKDRAAALVARYKALSAEREARDAQRQDANFERYKAEERRIVEEVLAMDDIPDGLSRDEYLRQRLQEAREQAYQ</sequence>
<gene>
    <name evidence="2" type="ORF">PSEWESI4_03720</name>
</gene>
<dbReference type="AlphaFoldDB" id="A0A7U7ERD0"/>
<feature type="region of interest" description="Disordered" evidence="1">
    <location>
        <begin position="33"/>
        <end position="54"/>
    </location>
</feature>
<keyword evidence="3" id="KW-1185">Reference proteome</keyword>
<name>A0A7U7ERD0_9GAMM</name>
<evidence type="ECO:0000313" key="3">
    <source>
        <dbReference type="Proteomes" id="UP000583387"/>
    </source>
</evidence>
<proteinExistence type="predicted"/>
<dbReference type="Proteomes" id="UP000583387">
    <property type="component" value="Unassembled WGS sequence"/>
</dbReference>